<sequence length="277" mass="29988">MGRRQPPSKTTQSTVTSSNVVPDVASAQNTTDTQEARRRTMQLNTGVSGRADQLRMIGQTLEAPLKTPRPMTTVPKDVPVNPMAPAQAKKKTRKWDAKNAGSLFPEGPLPQHDSGSSADGLPTRTLITGSPNSRFGFKLNSPAHPGYVGSQDIETFQNCLEKSLPTATPTTANRHPHVAHTTLTSTPSAPNKYSHRPVCPTINESLSELSKVPEEQLEDKRYPSDNGNSDQDLYDHPVNEDDLYDGPVDGAFSASDHSQADNDAIDSMLITATNTYL</sequence>
<reference evidence="2" key="1">
    <citation type="submission" date="2021-03" db="EMBL/GenBank/DDBJ databases">
        <title>Evolutionary innovations through gain and loss of genes in the ectomycorrhizal Boletales.</title>
        <authorList>
            <person name="Wu G."/>
            <person name="Miyauchi S."/>
            <person name="Morin E."/>
            <person name="Yang Z.-L."/>
            <person name="Xu J."/>
            <person name="Martin F.M."/>
        </authorList>
    </citation>
    <scope>NUCLEOTIDE SEQUENCE</scope>
    <source>
        <strain evidence="2">BR01</strain>
    </source>
</reference>
<feature type="compositionally biased region" description="Low complexity" evidence="1">
    <location>
        <begin position="7"/>
        <end position="22"/>
    </location>
</feature>
<dbReference type="OrthoDB" id="2693560at2759"/>
<comment type="caution">
    <text evidence="2">The sequence shown here is derived from an EMBL/GenBank/DDBJ whole genome shotgun (WGS) entry which is preliminary data.</text>
</comment>
<evidence type="ECO:0000256" key="1">
    <source>
        <dbReference type="SAM" id="MobiDB-lite"/>
    </source>
</evidence>
<dbReference type="AlphaFoldDB" id="A0A8I3A5B6"/>
<feature type="region of interest" description="Disordered" evidence="1">
    <location>
        <begin position="1"/>
        <end position="49"/>
    </location>
</feature>
<feature type="region of interest" description="Disordered" evidence="1">
    <location>
        <begin position="66"/>
        <end position="133"/>
    </location>
</feature>
<evidence type="ECO:0000313" key="3">
    <source>
        <dbReference type="Proteomes" id="UP000683000"/>
    </source>
</evidence>
<evidence type="ECO:0000313" key="2">
    <source>
        <dbReference type="EMBL" id="KAG6372128.1"/>
    </source>
</evidence>
<name>A0A8I3A5B6_9AGAM</name>
<feature type="region of interest" description="Disordered" evidence="1">
    <location>
        <begin position="208"/>
        <end position="259"/>
    </location>
</feature>
<feature type="compositionally biased region" description="Basic and acidic residues" evidence="1">
    <location>
        <begin position="211"/>
        <end position="223"/>
    </location>
</feature>
<dbReference type="EMBL" id="JAGFBS010000029">
    <property type="protein sequence ID" value="KAG6372128.1"/>
    <property type="molecule type" value="Genomic_DNA"/>
</dbReference>
<protein>
    <submittedName>
        <fullName evidence="2">Uncharacterized protein</fullName>
    </submittedName>
</protein>
<accession>A0A8I3A5B6</accession>
<gene>
    <name evidence="2" type="ORF">JVT61DRAFT_7907</name>
</gene>
<organism evidence="2 3">
    <name type="scientific">Boletus reticuloceps</name>
    <dbReference type="NCBI Taxonomy" id="495285"/>
    <lineage>
        <taxon>Eukaryota</taxon>
        <taxon>Fungi</taxon>
        <taxon>Dikarya</taxon>
        <taxon>Basidiomycota</taxon>
        <taxon>Agaricomycotina</taxon>
        <taxon>Agaricomycetes</taxon>
        <taxon>Agaricomycetidae</taxon>
        <taxon>Boletales</taxon>
        <taxon>Boletineae</taxon>
        <taxon>Boletaceae</taxon>
        <taxon>Boletoideae</taxon>
        <taxon>Boletus</taxon>
    </lineage>
</organism>
<keyword evidence="3" id="KW-1185">Reference proteome</keyword>
<dbReference type="Proteomes" id="UP000683000">
    <property type="component" value="Unassembled WGS sequence"/>
</dbReference>
<proteinExistence type="predicted"/>